<dbReference type="Gene3D" id="3.10.450.620">
    <property type="entry name" value="JHP933, nucleotidyltransferase-like core domain"/>
    <property type="match status" value="1"/>
</dbReference>
<evidence type="ECO:0000313" key="1">
    <source>
        <dbReference type="EMBL" id="HIH09524.1"/>
    </source>
</evidence>
<comment type="caution">
    <text evidence="1">The sequence shown here is derived from an EMBL/GenBank/DDBJ whole genome shotgun (WGS) entry which is preliminary data.</text>
</comment>
<proteinExistence type="predicted"/>
<accession>A0A7J4IXF9</accession>
<reference evidence="2" key="1">
    <citation type="journal article" date="2020" name="bioRxiv">
        <title>A rank-normalized archaeal taxonomy based on genome phylogeny resolves widespread incomplete and uneven classifications.</title>
        <authorList>
            <person name="Rinke C."/>
            <person name="Chuvochina M."/>
            <person name="Mussig A.J."/>
            <person name="Chaumeil P.-A."/>
            <person name="Waite D.W."/>
            <person name="Whitman W.B."/>
            <person name="Parks D.H."/>
            <person name="Hugenholtz P."/>
        </authorList>
    </citation>
    <scope>NUCLEOTIDE SEQUENCE [LARGE SCALE GENOMIC DNA]</scope>
</reference>
<name>A0A7J4IXF9_9ARCH</name>
<evidence type="ECO:0008006" key="3">
    <source>
        <dbReference type="Google" id="ProtNLM"/>
    </source>
</evidence>
<evidence type="ECO:0000313" key="2">
    <source>
        <dbReference type="Proteomes" id="UP000565078"/>
    </source>
</evidence>
<gene>
    <name evidence="1" type="ORF">HA254_02530</name>
</gene>
<dbReference type="AlphaFoldDB" id="A0A7J4IXF9"/>
<dbReference type="Pfam" id="PF08843">
    <property type="entry name" value="AbiEii"/>
    <property type="match status" value="1"/>
</dbReference>
<sequence>MAGIQRITEAKLRQLSGEKGFNIAYLEKDYFLTALLFFMKDLEGLYFKGGTALNKIVFNHTRLSEDLDFTCTVKPSDIKKKVEEVANENPDFFVKVGADKQTEKFTRLQVYYKGYFGENEFINVDLNFHARIHLIPENGKVRHFYSELPKFEVKMLNKRELIAEKIRALFQRKQPRDYFDAYQIIKSKQEIDLQLVKDKLREAGIVYDPEKIFKNANKVYSKWGEEILSLTNKPVEYKKAIKLIAKKLRPTKKQLEELRKEMKPWQDAHINDLQKWENEH</sequence>
<dbReference type="InterPro" id="IPR014942">
    <property type="entry name" value="AbiEii"/>
</dbReference>
<dbReference type="Proteomes" id="UP000565078">
    <property type="component" value="Unassembled WGS sequence"/>
</dbReference>
<organism evidence="1 2">
    <name type="scientific">Candidatus Iainarchaeum sp</name>
    <dbReference type="NCBI Taxonomy" id="3101447"/>
    <lineage>
        <taxon>Archaea</taxon>
        <taxon>Candidatus Iainarchaeota</taxon>
        <taxon>Candidatus Iainarchaeia</taxon>
        <taxon>Candidatus Iainarchaeales</taxon>
        <taxon>Candidatus Iainarchaeaceae</taxon>
        <taxon>Candidatus Iainarchaeum</taxon>
    </lineage>
</organism>
<dbReference type="EMBL" id="DUGC01000046">
    <property type="protein sequence ID" value="HIH09524.1"/>
    <property type="molecule type" value="Genomic_DNA"/>
</dbReference>
<protein>
    <recommendedName>
        <fullName evidence="3">Nucleotidyl transferase AbiEii/AbiGii toxin family protein</fullName>
    </recommendedName>
</protein>